<evidence type="ECO:0000256" key="6">
    <source>
        <dbReference type="ARBA" id="ARBA00023136"/>
    </source>
</evidence>
<feature type="signal peptide" evidence="9">
    <location>
        <begin position="1"/>
        <end position="19"/>
    </location>
</feature>
<feature type="coiled-coil region" evidence="8">
    <location>
        <begin position="151"/>
        <end position="206"/>
    </location>
</feature>
<dbReference type="SUPFAM" id="SSF56954">
    <property type="entry name" value="Outer membrane efflux proteins (OEP)"/>
    <property type="match status" value="1"/>
</dbReference>
<dbReference type="PANTHER" id="PTHR30026:SF20">
    <property type="entry name" value="OUTER MEMBRANE PROTEIN TOLC"/>
    <property type="match status" value="1"/>
</dbReference>
<keyword evidence="5" id="KW-0812">Transmembrane</keyword>
<dbReference type="EMBL" id="CP136051">
    <property type="protein sequence ID" value="WOK05454.1"/>
    <property type="molecule type" value="Genomic_DNA"/>
</dbReference>
<evidence type="ECO:0000256" key="4">
    <source>
        <dbReference type="ARBA" id="ARBA00022452"/>
    </source>
</evidence>
<gene>
    <name evidence="10" type="ORF">RT717_20475</name>
</gene>
<comment type="similarity">
    <text evidence="2">Belongs to the outer membrane factor (OMF) (TC 1.B.17) family.</text>
</comment>
<evidence type="ECO:0000256" key="7">
    <source>
        <dbReference type="ARBA" id="ARBA00023237"/>
    </source>
</evidence>
<evidence type="ECO:0000256" key="3">
    <source>
        <dbReference type="ARBA" id="ARBA00022448"/>
    </source>
</evidence>
<keyword evidence="11" id="KW-1185">Reference proteome</keyword>
<evidence type="ECO:0000256" key="9">
    <source>
        <dbReference type="SAM" id="SignalP"/>
    </source>
</evidence>
<reference evidence="10 11" key="1">
    <citation type="journal article" date="2023" name="Microbiol. Resour. Announc.">
        <title>Complete Genome Sequence of Imperialibacter roseus strain P4T.</title>
        <authorList>
            <person name="Tizabi D.R."/>
            <person name="Bachvaroff T."/>
            <person name="Hill R.T."/>
        </authorList>
    </citation>
    <scope>NUCLEOTIDE SEQUENCE [LARGE SCALE GENOMIC DNA]</scope>
    <source>
        <strain evidence="10 11">P4T</strain>
    </source>
</reference>
<dbReference type="RefSeq" id="WP_317488214.1">
    <property type="nucleotide sequence ID" value="NZ_CP136051.1"/>
</dbReference>
<dbReference type="Gene3D" id="1.20.1600.10">
    <property type="entry name" value="Outer membrane efflux proteins (OEP)"/>
    <property type="match status" value="1"/>
</dbReference>
<organism evidence="10 11">
    <name type="scientific">Imperialibacter roseus</name>
    <dbReference type="NCBI Taxonomy" id="1324217"/>
    <lineage>
        <taxon>Bacteria</taxon>
        <taxon>Pseudomonadati</taxon>
        <taxon>Bacteroidota</taxon>
        <taxon>Cytophagia</taxon>
        <taxon>Cytophagales</taxon>
        <taxon>Flammeovirgaceae</taxon>
        <taxon>Imperialibacter</taxon>
    </lineage>
</organism>
<sequence length="423" mass="47129">MKRFVLTMSAVAMVAGVYAQETISLQGCYELALQHTPLSGQAALYGELAASKEERLGLAYRPQVSLNGQWSYQSDVFSLPFSIPGAETPEIPKSQYQATVGIEQSIYDGGMVRQSREASKRELAANQQKVEVDLYKVKESVNSLYFGVLRIQEAEKNLEAARNTLLERKKVIDAGFSTGVLLQSDKSAFEKEILTIEQQLVAAEAEKEGLVAMLADKLGQPLSVDAVLTLPGGTIPLEGEATINRPELSYLSEQKTVLSQAGELIAARTKPKVSAFARGGFGSPNPYNFFKTDLSGFYMAGVRLYWPLFDWGASKQERQELQIQEQLLENSRSDAMSQFENGTLQWRKKWLVSDEVMKRDAEIVRLQESIVREYAARLEGGTVTSSDYITALDQLTRAKITARMHEIDKAWYQVQYFTLTGNL</sequence>
<dbReference type="InterPro" id="IPR003423">
    <property type="entry name" value="OMP_efflux"/>
</dbReference>
<dbReference type="Pfam" id="PF02321">
    <property type="entry name" value="OEP"/>
    <property type="match status" value="1"/>
</dbReference>
<accession>A0ABZ0ILS7</accession>
<dbReference type="Proteomes" id="UP001302349">
    <property type="component" value="Chromosome"/>
</dbReference>
<dbReference type="InterPro" id="IPR051906">
    <property type="entry name" value="TolC-like"/>
</dbReference>
<keyword evidence="7" id="KW-0998">Cell outer membrane</keyword>
<evidence type="ECO:0000256" key="8">
    <source>
        <dbReference type="SAM" id="Coils"/>
    </source>
</evidence>
<evidence type="ECO:0000313" key="10">
    <source>
        <dbReference type="EMBL" id="WOK05454.1"/>
    </source>
</evidence>
<feature type="chain" id="PRO_5046842009" evidence="9">
    <location>
        <begin position="20"/>
        <end position="423"/>
    </location>
</feature>
<keyword evidence="4" id="KW-1134">Transmembrane beta strand</keyword>
<name>A0ABZ0ILS7_9BACT</name>
<keyword evidence="8" id="KW-0175">Coiled coil</keyword>
<keyword evidence="6" id="KW-0472">Membrane</keyword>
<evidence type="ECO:0000256" key="2">
    <source>
        <dbReference type="ARBA" id="ARBA00007613"/>
    </source>
</evidence>
<evidence type="ECO:0000256" key="1">
    <source>
        <dbReference type="ARBA" id="ARBA00004442"/>
    </source>
</evidence>
<keyword evidence="9" id="KW-0732">Signal</keyword>
<evidence type="ECO:0000256" key="5">
    <source>
        <dbReference type="ARBA" id="ARBA00022692"/>
    </source>
</evidence>
<protein>
    <submittedName>
        <fullName evidence="10">TolC family protein</fullName>
    </submittedName>
</protein>
<dbReference type="PANTHER" id="PTHR30026">
    <property type="entry name" value="OUTER MEMBRANE PROTEIN TOLC"/>
    <property type="match status" value="1"/>
</dbReference>
<keyword evidence="3" id="KW-0813">Transport</keyword>
<comment type="subcellular location">
    <subcellularLocation>
        <location evidence="1">Cell outer membrane</location>
    </subcellularLocation>
</comment>
<evidence type="ECO:0000313" key="11">
    <source>
        <dbReference type="Proteomes" id="UP001302349"/>
    </source>
</evidence>
<proteinExistence type="inferred from homology"/>